<dbReference type="InterPro" id="IPR002015">
    <property type="entry name" value="Proteasome/cyclosome_rpt"/>
</dbReference>
<dbReference type="AlphaFoldDB" id="A0A3P6RBE3"/>
<keyword evidence="1" id="KW-0677">Repeat</keyword>
<keyword evidence="4" id="KW-1185">Reference proteome</keyword>
<evidence type="ECO:0000313" key="4">
    <source>
        <dbReference type="Proteomes" id="UP000271889"/>
    </source>
</evidence>
<evidence type="ECO:0000256" key="2">
    <source>
        <dbReference type="SAM" id="MobiDB-lite"/>
    </source>
</evidence>
<evidence type="ECO:0000256" key="1">
    <source>
        <dbReference type="ARBA" id="ARBA00022737"/>
    </source>
</evidence>
<dbReference type="EMBL" id="UYRV01011111">
    <property type="protein sequence ID" value="VDK57919.1"/>
    <property type="molecule type" value="Genomic_DNA"/>
</dbReference>
<dbReference type="PANTHER" id="PTHR10943">
    <property type="entry name" value="26S PROTEASOME NON-ATPASE REGULATORY SUBUNIT"/>
    <property type="match status" value="1"/>
</dbReference>
<name>A0A3P6RBE3_CYLGO</name>
<dbReference type="Gene3D" id="1.25.10.10">
    <property type="entry name" value="Leucine-rich Repeat Variant"/>
    <property type="match status" value="1"/>
</dbReference>
<proteinExistence type="predicted"/>
<dbReference type="GO" id="GO:0008540">
    <property type="term" value="C:proteasome regulatory particle, base subcomplex"/>
    <property type="evidence" value="ECO:0007669"/>
    <property type="project" value="TreeGrafter"/>
</dbReference>
<dbReference type="GO" id="GO:0043161">
    <property type="term" value="P:proteasome-mediated ubiquitin-dependent protein catabolic process"/>
    <property type="evidence" value="ECO:0007669"/>
    <property type="project" value="TreeGrafter"/>
</dbReference>
<dbReference type="GO" id="GO:0034515">
    <property type="term" value="C:proteasome storage granule"/>
    <property type="evidence" value="ECO:0007669"/>
    <property type="project" value="TreeGrafter"/>
</dbReference>
<dbReference type="Pfam" id="PF01851">
    <property type="entry name" value="PC_rep"/>
    <property type="match status" value="4"/>
</dbReference>
<dbReference type="InterPro" id="IPR011989">
    <property type="entry name" value="ARM-like"/>
</dbReference>
<reference evidence="3 4" key="1">
    <citation type="submission" date="2018-11" db="EMBL/GenBank/DDBJ databases">
        <authorList>
            <consortium name="Pathogen Informatics"/>
        </authorList>
    </citation>
    <scope>NUCLEOTIDE SEQUENCE [LARGE SCALE GENOMIC DNA]</scope>
</reference>
<gene>
    <name evidence="3" type="ORF">CGOC_LOCUS4148</name>
</gene>
<dbReference type="GO" id="GO:0005634">
    <property type="term" value="C:nucleus"/>
    <property type="evidence" value="ECO:0007669"/>
    <property type="project" value="TreeGrafter"/>
</dbReference>
<accession>A0A3P6RBE3</accession>
<feature type="non-terminal residue" evidence="3">
    <location>
        <position position="344"/>
    </location>
</feature>
<feature type="compositionally biased region" description="Basic and acidic residues" evidence="2">
    <location>
        <begin position="101"/>
        <end position="113"/>
    </location>
</feature>
<dbReference type="OrthoDB" id="261572at2759"/>
<organism evidence="3 4">
    <name type="scientific">Cylicostephanus goldi</name>
    <name type="common">Nematode worm</name>
    <dbReference type="NCBI Taxonomy" id="71465"/>
    <lineage>
        <taxon>Eukaryota</taxon>
        <taxon>Metazoa</taxon>
        <taxon>Ecdysozoa</taxon>
        <taxon>Nematoda</taxon>
        <taxon>Chromadorea</taxon>
        <taxon>Rhabditida</taxon>
        <taxon>Rhabditina</taxon>
        <taxon>Rhabditomorpha</taxon>
        <taxon>Strongyloidea</taxon>
        <taxon>Strongylidae</taxon>
        <taxon>Cylicostephanus</taxon>
    </lineage>
</organism>
<feature type="region of interest" description="Disordered" evidence="2">
    <location>
        <begin position="73"/>
        <end position="120"/>
    </location>
</feature>
<evidence type="ECO:0008006" key="5">
    <source>
        <dbReference type="Google" id="ProtNLM"/>
    </source>
</evidence>
<dbReference type="PANTHER" id="PTHR10943:SF2">
    <property type="entry name" value="26S PROTEASOME NON-ATPASE REGULATORY SUBUNIT 1"/>
    <property type="match status" value="1"/>
</dbReference>
<dbReference type="Proteomes" id="UP000271889">
    <property type="component" value="Unassembled WGS sequence"/>
</dbReference>
<sequence>MRASGHSAEQSYFQNGDLIAYQIAFDLYENASQQFNTQVLNTYAGLHQPSTSLPVTAYFRALIDYKLFSAAPKEEKMEVTPSQTSAEPKEGQQQEQPQAESKPEAKSEEKPTEEPSSPMARLKAILRGEETIKQHMQFLIKNNHTDMLILKEMKDCVRTATAHNATLMANGLMHLGTTCDDFLRDNLDWISKATNWNKFNAVATLGLIHKGHESAAMKLLEPYLPKTEADQFGFKEGGSLYALGLIHANHGTEDCIKYLREQLAAAQTSAVRHGACLGLGLAAMGTQNQDVVYLQLRDALYLDDAVSGEAAGLAMGLVMVGSLNSAAFQDMVQYICDTQHDKIQ</sequence>
<evidence type="ECO:0000313" key="3">
    <source>
        <dbReference type="EMBL" id="VDK57919.1"/>
    </source>
</evidence>
<protein>
    <recommendedName>
        <fullName evidence="5">26S proteasome non-ATPase regulatory subunit 1</fullName>
    </recommendedName>
</protein>